<evidence type="ECO:0000256" key="1">
    <source>
        <dbReference type="SAM" id="MobiDB-lite"/>
    </source>
</evidence>
<feature type="region of interest" description="Disordered" evidence="1">
    <location>
        <begin position="65"/>
        <end position="140"/>
    </location>
</feature>
<evidence type="ECO:0000313" key="2">
    <source>
        <dbReference type="EMBL" id="CAB3232462.1"/>
    </source>
</evidence>
<gene>
    <name evidence="2" type="ORF">APLA_LOCUS5665</name>
</gene>
<organism evidence="2 3">
    <name type="scientific">Arctia plantaginis</name>
    <name type="common">Wood tiger moth</name>
    <name type="synonym">Phalaena plantaginis</name>
    <dbReference type="NCBI Taxonomy" id="874455"/>
    <lineage>
        <taxon>Eukaryota</taxon>
        <taxon>Metazoa</taxon>
        <taxon>Ecdysozoa</taxon>
        <taxon>Arthropoda</taxon>
        <taxon>Hexapoda</taxon>
        <taxon>Insecta</taxon>
        <taxon>Pterygota</taxon>
        <taxon>Neoptera</taxon>
        <taxon>Endopterygota</taxon>
        <taxon>Lepidoptera</taxon>
        <taxon>Glossata</taxon>
        <taxon>Ditrysia</taxon>
        <taxon>Noctuoidea</taxon>
        <taxon>Erebidae</taxon>
        <taxon>Arctiinae</taxon>
        <taxon>Arctia</taxon>
    </lineage>
</organism>
<dbReference type="OrthoDB" id="37886at2759"/>
<dbReference type="AlphaFoldDB" id="A0A8S0ZFK5"/>
<comment type="caution">
    <text evidence="2">The sequence shown here is derived from an EMBL/GenBank/DDBJ whole genome shotgun (WGS) entry which is preliminary data.</text>
</comment>
<evidence type="ECO:0000313" key="3">
    <source>
        <dbReference type="Proteomes" id="UP000494256"/>
    </source>
</evidence>
<reference evidence="2 3" key="1">
    <citation type="submission" date="2020-04" db="EMBL/GenBank/DDBJ databases">
        <authorList>
            <person name="Wallbank WR R."/>
            <person name="Pardo Diaz C."/>
            <person name="Kozak K."/>
            <person name="Martin S."/>
            <person name="Jiggins C."/>
            <person name="Moest M."/>
            <person name="Warren A I."/>
            <person name="Byers J.R.P. K."/>
            <person name="Montejo-Kovacevich G."/>
            <person name="Yen C E."/>
        </authorList>
    </citation>
    <scope>NUCLEOTIDE SEQUENCE [LARGE SCALE GENOMIC DNA]</scope>
</reference>
<accession>A0A8S0ZFK5</accession>
<dbReference type="EMBL" id="CADEBD010000290">
    <property type="protein sequence ID" value="CAB3232462.1"/>
    <property type="molecule type" value="Genomic_DNA"/>
</dbReference>
<feature type="compositionally biased region" description="Basic and acidic residues" evidence="1">
    <location>
        <begin position="95"/>
        <end position="120"/>
    </location>
</feature>
<dbReference type="Proteomes" id="UP000494256">
    <property type="component" value="Unassembled WGS sequence"/>
</dbReference>
<protein>
    <submittedName>
        <fullName evidence="2">Uncharacterized protein</fullName>
    </submittedName>
</protein>
<sequence>MITKITPNFLIPISVTRLIDMSTPLIYSTHFYDCLISSKESAVTSSTFDFHHARLLPIEYKYSSRNDSLSSDSSFNQNSPEYPQSISDISSDDDSSNKENISKIKKDDKTENVDLKEKTSANRSVKPPVRSNFKTFISER</sequence>
<name>A0A8S0ZFK5_ARCPL</name>
<proteinExistence type="predicted"/>
<feature type="compositionally biased region" description="Low complexity" evidence="1">
    <location>
        <begin position="65"/>
        <end position="89"/>
    </location>
</feature>